<gene>
    <name evidence="2" type="ORF">A3D62_01595</name>
</gene>
<evidence type="ECO:0000256" key="1">
    <source>
        <dbReference type="SAM" id="SignalP"/>
    </source>
</evidence>
<evidence type="ECO:0000313" key="2">
    <source>
        <dbReference type="EMBL" id="OGG55298.1"/>
    </source>
</evidence>
<keyword evidence="1" id="KW-0732">Signal</keyword>
<dbReference type="EMBL" id="MFLC01000005">
    <property type="protein sequence ID" value="OGG55298.1"/>
    <property type="molecule type" value="Genomic_DNA"/>
</dbReference>
<protein>
    <recommendedName>
        <fullName evidence="4">DUF3558 domain-containing protein</fullName>
    </recommendedName>
</protein>
<accession>A0A1F6D1I1</accession>
<evidence type="ECO:0000313" key="3">
    <source>
        <dbReference type="Proteomes" id="UP000177659"/>
    </source>
</evidence>
<name>A0A1F6D1I1_9BACT</name>
<organism evidence="2 3">
    <name type="scientific">Candidatus Kaiserbacteria bacterium RIFCSPHIGHO2_02_FULL_49_11</name>
    <dbReference type="NCBI Taxonomy" id="1798489"/>
    <lineage>
        <taxon>Bacteria</taxon>
        <taxon>Candidatus Kaiseribacteriota</taxon>
    </lineage>
</organism>
<dbReference type="Proteomes" id="UP000177659">
    <property type="component" value="Unassembled WGS sequence"/>
</dbReference>
<dbReference type="AlphaFoldDB" id="A0A1F6D1I1"/>
<comment type="caution">
    <text evidence="2">The sequence shown here is derived from an EMBL/GenBank/DDBJ whole genome shotgun (WGS) entry which is preliminary data.</text>
</comment>
<feature type="chain" id="PRO_5009523650" description="DUF3558 domain-containing protein" evidence="1">
    <location>
        <begin position="23"/>
        <end position="191"/>
    </location>
</feature>
<evidence type="ECO:0008006" key="4">
    <source>
        <dbReference type="Google" id="ProtNLM"/>
    </source>
</evidence>
<proteinExistence type="predicted"/>
<sequence>MFLTRFISFLVAGVLLASPAFADETLGDKAVAALKETLGIQFDQEALSRWGKKRCTLPTGKMTNMQIPWKIGCGMWEDPENAIQFFAVVYDPARKQESINGFALWNWKTFNKDNILSTEHVKASSATSILLENHRFEWASGYKNYAVIAWPSPEAVGGNHLMLVFSNPKAATKDIHAEAREIIQRMTFGGE</sequence>
<reference evidence="2 3" key="1">
    <citation type="journal article" date="2016" name="Nat. Commun.">
        <title>Thousands of microbial genomes shed light on interconnected biogeochemical processes in an aquifer system.</title>
        <authorList>
            <person name="Anantharaman K."/>
            <person name="Brown C.T."/>
            <person name="Hug L.A."/>
            <person name="Sharon I."/>
            <person name="Castelle C.J."/>
            <person name="Probst A.J."/>
            <person name="Thomas B.C."/>
            <person name="Singh A."/>
            <person name="Wilkins M.J."/>
            <person name="Karaoz U."/>
            <person name="Brodie E.L."/>
            <person name="Williams K.H."/>
            <person name="Hubbard S.S."/>
            <person name="Banfield J.F."/>
        </authorList>
    </citation>
    <scope>NUCLEOTIDE SEQUENCE [LARGE SCALE GENOMIC DNA]</scope>
</reference>
<feature type="signal peptide" evidence="1">
    <location>
        <begin position="1"/>
        <end position="22"/>
    </location>
</feature>